<organism evidence="1 2">
    <name type="scientific">Prorocentrum cordatum</name>
    <dbReference type="NCBI Taxonomy" id="2364126"/>
    <lineage>
        <taxon>Eukaryota</taxon>
        <taxon>Sar</taxon>
        <taxon>Alveolata</taxon>
        <taxon>Dinophyceae</taxon>
        <taxon>Prorocentrales</taxon>
        <taxon>Prorocentraceae</taxon>
        <taxon>Prorocentrum</taxon>
    </lineage>
</organism>
<name>A0ABN9U9C0_9DINO</name>
<reference evidence="1" key="1">
    <citation type="submission" date="2023-10" db="EMBL/GenBank/DDBJ databases">
        <authorList>
            <person name="Chen Y."/>
            <person name="Shah S."/>
            <person name="Dougan E. K."/>
            <person name="Thang M."/>
            <person name="Chan C."/>
        </authorList>
    </citation>
    <scope>NUCLEOTIDE SEQUENCE [LARGE SCALE GENOMIC DNA]</scope>
</reference>
<evidence type="ECO:0000313" key="2">
    <source>
        <dbReference type="Proteomes" id="UP001189429"/>
    </source>
</evidence>
<evidence type="ECO:0000313" key="1">
    <source>
        <dbReference type="EMBL" id="CAK0855874.1"/>
    </source>
</evidence>
<comment type="caution">
    <text evidence="1">The sequence shown here is derived from an EMBL/GenBank/DDBJ whole genome shotgun (WGS) entry which is preliminary data.</text>
</comment>
<dbReference type="Proteomes" id="UP001189429">
    <property type="component" value="Unassembled WGS sequence"/>
</dbReference>
<protein>
    <submittedName>
        <fullName evidence="1">Uncharacterized protein</fullName>
    </submittedName>
</protein>
<proteinExistence type="predicted"/>
<sequence>MVLRIVSKWRDLEPAQIELFKACAATDTPEVVDEEDVAQIALAASGPPSRVQRFAAYLQRSDFPSGMPDACRSNCPELVDQMVDLANGHPGLSCDDRSARDDALELLGCWFDRAAPSWRGRAKLRGVCTQSKLGSIILAYVNCTTQPDLEDVRRLLHAGLGGSVSKAAIRATSPSTISLSQRHELVDVNLNGGDDDGEDVTTSSGGIRRLAPQNPFKCSQVINPPPIPGPACPNGGLEKYSQCWHFSKRGTNCGETCLLQNSYYIDLSSTVRLVRSPSFRS</sequence>
<dbReference type="EMBL" id="CAUYUJ010015582">
    <property type="protein sequence ID" value="CAK0855874.1"/>
    <property type="molecule type" value="Genomic_DNA"/>
</dbReference>
<gene>
    <name evidence="1" type="ORF">PCOR1329_LOCUS46399</name>
</gene>
<accession>A0ABN9U9C0</accession>
<keyword evidence="2" id="KW-1185">Reference proteome</keyword>